<evidence type="ECO:0000256" key="5">
    <source>
        <dbReference type="ARBA" id="ARBA00023136"/>
    </source>
</evidence>
<dbReference type="Pfam" id="PF08395">
    <property type="entry name" value="7tm_7"/>
    <property type="match status" value="1"/>
</dbReference>
<name>A0A182LRC7_9DIPT</name>
<dbReference type="InterPro" id="IPR013604">
    <property type="entry name" value="7TM_chemorcpt"/>
</dbReference>
<keyword evidence="3 8" id="KW-0812">Transmembrane</keyword>
<comment type="subcellular location">
    <subcellularLocation>
        <location evidence="1 8">Cell membrane</location>
        <topology evidence="1 8">Multi-pass membrane protein</topology>
    </subcellularLocation>
</comment>
<keyword evidence="10" id="KW-1185">Reference proteome</keyword>
<feature type="transmembrane region" description="Helical" evidence="8">
    <location>
        <begin position="12"/>
        <end position="33"/>
    </location>
</feature>
<dbReference type="GO" id="GO:0030424">
    <property type="term" value="C:axon"/>
    <property type="evidence" value="ECO:0007669"/>
    <property type="project" value="TreeGrafter"/>
</dbReference>
<dbReference type="GO" id="GO:0008049">
    <property type="term" value="P:male courtship behavior"/>
    <property type="evidence" value="ECO:0007669"/>
    <property type="project" value="TreeGrafter"/>
</dbReference>
<evidence type="ECO:0000256" key="1">
    <source>
        <dbReference type="ARBA" id="ARBA00004651"/>
    </source>
</evidence>
<comment type="similarity">
    <text evidence="8">Belongs to the insect chemoreceptor superfamily. Gustatory receptor (GR) family.</text>
</comment>
<reference evidence="9" key="2">
    <citation type="submission" date="2020-05" db="UniProtKB">
        <authorList>
            <consortium name="EnsemblMetazoa"/>
        </authorList>
    </citation>
    <scope>IDENTIFICATION</scope>
    <source>
        <strain evidence="9">A-37</strain>
    </source>
</reference>
<dbReference type="VEuPathDB" id="VectorBase:ACUA000059"/>
<keyword evidence="2 8" id="KW-1003">Cell membrane</keyword>
<keyword evidence="4 8" id="KW-1133">Transmembrane helix</keyword>
<keyword evidence="6 8" id="KW-0675">Receptor</keyword>
<dbReference type="PANTHER" id="PTHR21143">
    <property type="entry name" value="INVERTEBRATE GUSTATORY RECEPTOR"/>
    <property type="match status" value="1"/>
</dbReference>
<feature type="transmembrane region" description="Helical" evidence="8">
    <location>
        <begin position="243"/>
        <end position="265"/>
    </location>
</feature>
<feature type="transmembrane region" description="Helical" evidence="8">
    <location>
        <begin position="54"/>
        <end position="73"/>
    </location>
</feature>
<organism evidence="9 10">
    <name type="scientific">Anopheles culicifacies</name>
    <dbReference type="NCBI Taxonomy" id="139723"/>
    <lineage>
        <taxon>Eukaryota</taxon>
        <taxon>Metazoa</taxon>
        <taxon>Ecdysozoa</taxon>
        <taxon>Arthropoda</taxon>
        <taxon>Hexapoda</taxon>
        <taxon>Insecta</taxon>
        <taxon>Pterygota</taxon>
        <taxon>Neoptera</taxon>
        <taxon>Endopterygota</taxon>
        <taxon>Diptera</taxon>
        <taxon>Nematocera</taxon>
        <taxon>Culicoidea</taxon>
        <taxon>Culicidae</taxon>
        <taxon>Anophelinae</taxon>
        <taxon>Anopheles</taxon>
        <taxon>culicifacies species complex</taxon>
    </lineage>
</organism>
<dbReference type="EMBL" id="AXCM01008610">
    <property type="status" value="NOT_ANNOTATED_CDS"/>
    <property type="molecule type" value="Genomic_DNA"/>
</dbReference>
<keyword evidence="5 8" id="KW-0472">Membrane</keyword>
<reference evidence="10" key="1">
    <citation type="submission" date="2013-09" db="EMBL/GenBank/DDBJ databases">
        <title>The Genome Sequence of Anopheles culicifacies species A.</title>
        <authorList>
            <consortium name="The Broad Institute Genomics Platform"/>
            <person name="Neafsey D.E."/>
            <person name="Besansky N."/>
            <person name="Howell P."/>
            <person name="Walton C."/>
            <person name="Young S.K."/>
            <person name="Zeng Q."/>
            <person name="Gargeya S."/>
            <person name="Fitzgerald M."/>
            <person name="Haas B."/>
            <person name="Abouelleil A."/>
            <person name="Allen A.W."/>
            <person name="Alvarado L."/>
            <person name="Arachchi H.M."/>
            <person name="Berlin A.M."/>
            <person name="Chapman S.B."/>
            <person name="Gainer-Dewar J."/>
            <person name="Goldberg J."/>
            <person name="Griggs A."/>
            <person name="Gujja S."/>
            <person name="Hansen M."/>
            <person name="Howarth C."/>
            <person name="Imamovic A."/>
            <person name="Ireland A."/>
            <person name="Larimer J."/>
            <person name="McCowan C."/>
            <person name="Murphy C."/>
            <person name="Pearson M."/>
            <person name="Poon T.W."/>
            <person name="Priest M."/>
            <person name="Roberts A."/>
            <person name="Saif S."/>
            <person name="Shea T."/>
            <person name="Sisk P."/>
            <person name="Sykes S."/>
            <person name="Wortman J."/>
            <person name="Nusbaum C."/>
            <person name="Birren B."/>
        </authorList>
    </citation>
    <scope>NUCLEOTIDE SEQUENCE [LARGE SCALE GENOMIC DNA]</scope>
    <source>
        <strain evidence="10">A-37</strain>
    </source>
</reference>
<feature type="transmembrane region" description="Helical" evidence="8">
    <location>
        <begin position="148"/>
        <end position="166"/>
    </location>
</feature>
<evidence type="ECO:0000256" key="8">
    <source>
        <dbReference type="RuleBase" id="RU363108"/>
    </source>
</evidence>
<proteinExistence type="inferred from homology"/>
<dbReference type="GO" id="GO:0030425">
    <property type="term" value="C:dendrite"/>
    <property type="evidence" value="ECO:0007669"/>
    <property type="project" value="TreeGrafter"/>
</dbReference>
<evidence type="ECO:0000256" key="3">
    <source>
        <dbReference type="ARBA" id="ARBA00022692"/>
    </source>
</evidence>
<comment type="function">
    <text evidence="8">Gustatory receptor which mediates acceptance or avoidance behavior, depending on its substrates.</text>
</comment>
<dbReference type="GO" id="GO:0007165">
    <property type="term" value="P:signal transduction"/>
    <property type="evidence" value="ECO:0007669"/>
    <property type="project" value="UniProtKB-KW"/>
</dbReference>
<dbReference type="AlphaFoldDB" id="A0A182LRC7"/>
<feature type="transmembrane region" description="Helical" evidence="8">
    <location>
        <begin position="285"/>
        <end position="306"/>
    </location>
</feature>
<evidence type="ECO:0000313" key="9">
    <source>
        <dbReference type="EnsemblMetazoa" id="ACUA000059-PA"/>
    </source>
</evidence>
<dbReference type="GO" id="GO:0050909">
    <property type="term" value="P:sensory perception of taste"/>
    <property type="evidence" value="ECO:0007669"/>
    <property type="project" value="InterPro"/>
</dbReference>
<evidence type="ECO:0000256" key="7">
    <source>
        <dbReference type="ARBA" id="ARBA00023224"/>
    </source>
</evidence>
<dbReference type="PANTHER" id="PTHR21143:SF133">
    <property type="entry name" value="GUSTATORY AND PHEROMONE RECEPTOR 32A-RELATED"/>
    <property type="match status" value="1"/>
</dbReference>
<keyword evidence="7 8" id="KW-0807">Transducer</keyword>
<feature type="transmembrane region" description="Helical" evidence="8">
    <location>
        <begin position="186"/>
        <end position="207"/>
    </location>
</feature>
<protein>
    <recommendedName>
        <fullName evidence="8">Gustatory receptor</fullName>
    </recommendedName>
</protein>
<dbReference type="EnsemblMetazoa" id="ACUA000059-RA">
    <property type="protein sequence ID" value="ACUA000059-PA"/>
    <property type="gene ID" value="ACUA000059"/>
</dbReference>
<feature type="transmembrane region" description="Helical" evidence="8">
    <location>
        <begin position="88"/>
        <end position="108"/>
    </location>
</feature>
<dbReference type="GO" id="GO:0005886">
    <property type="term" value="C:plasma membrane"/>
    <property type="evidence" value="ECO:0007669"/>
    <property type="project" value="UniProtKB-SubCell"/>
</dbReference>
<dbReference type="GO" id="GO:0007635">
    <property type="term" value="P:chemosensory behavior"/>
    <property type="evidence" value="ECO:0007669"/>
    <property type="project" value="TreeGrafter"/>
</dbReference>
<evidence type="ECO:0000313" key="10">
    <source>
        <dbReference type="Proteomes" id="UP000075883"/>
    </source>
</evidence>
<sequence length="392" mass="44911">MPTYAQTISPDNLLLAMGIFCELHAFLTLFKWCALVPYVPNGSRTRVRRIYRRYLLQILLALLVILVVTYLRATVLNEYSLFLNNLSYVMWLMAAMVDTFVICLILIANGLNALNYETLIETLERIELALDGWIVGQQRRHSDPQYRWLARLSFLLCIVYHLYGFFGNFVGNVHLVLQIRWELMITDLYLCHALLLLYAVGQCAHGLRSMCRDAMDRNDVSELCAVLRLREDLLQCVTLINRIYGVLFMGVSASWLVSITCIVYFDFIYGGLQLNPNHPYALEHSIMLIWKSLLVTGLFGVAGTVADKVKQITQSTQLCSIVSLSNRPLANMIDKLLIKCHFQDIHFTVYGLFTIDNGLNYMIFSSTITYLVIITQFRQLEIENESKVKGSV</sequence>
<dbReference type="Proteomes" id="UP000075883">
    <property type="component" value="Unassembled WGS sequence"/>
</dbReference>
<evidence type="ECO:0000256" key="6">
    <source>
        <dbReference type="ARBA" id="ARBA00023170"/>
    </source>
</evidence>
<evidence type="ECO:0000256" key="2">
    <source>
        <dbReference type="ARBA" id="ARBA00022475"/>
    </source>
</evidence>
<accession>A0A182LRC7</accession>
<evidence type="ECO:0000256" key="4">
    <source>
        <dbReference type="ARBA" id="ARBA00022989"/>
    </source>
</evidence>
<dbReference type="GO" id="GO:0043025">
    <property type="term" value="C:neuronal cell body"/>
    <property type="evidence" value="ECO:0007669"/>
    <property type="project" value="TreeGrafter"/>
</dbReference>